<evidence type="ECO:0000313" key="2">
    <source>
        <dbReference type="Proteomes" id="UP001153387"/>
    </source>
</evidence>
<name>A0A9X4KL06_9BACL</name>
<gene>
    <name evidence="1" type="ORF">OMP38_26595</name>
</gene>
<proteinExistence type="predicted"/>
<dbReference type="AlphaFoldDB" id="A0A9X4KL06"/>
<dbReference type="RefSeq" id="WP_277567769.1">
    <property type="nucleotide sequence ID" value="NZ_JAPDHZ010000006.1"/>
</dbReference>
<reference evidence="1 2" key="1">
    <citation type="submission" date="2022-10" db="EMBL/GenBank/DDBJ databases">
        <title>Comparative genomic analysis of Cohnella hashimotonis sp. nov., isolated from the International Space Station.</title>
        <authorList>
            <person name="Simpson A."/>
            <person name="Venkateswaran K."/>
        </authorList>
    </citation>
    <scope>NUCLEOTIDE SEQUENCE [LARGE SCALE GENOMIC DNA]</scope>
    <source>
        <strain evidence="1 2">DSM 18997</strain>
    </source>
</reference>
<accession>A0A9X4KL06</accession>
<protein>
    <submittedName>
        <fullName evidence="1">Uncharacterized protein</fullName>
    </submittedName>
</protein>
<keyword evidence="2" id="KW-1185">Reference proteome</keyword>
<sequence>MNEAHLDLLDGIVTAAVHPVGQSTKIGDIIREESKAFFTGQKSAEAVAKLIQNKVTTYLNE</sequence>
<comment type="caution">
    <text evidence="1">The sequence shown here is derived from an EMBL/GenBank/DDBJ whole genome shotgun (WGS) entry which is preliminary data.</text>
</comment>
<dbReference type="Proteomes" id="UP001153387">
    <property type="component" value="Unassembled WGS sequence"/>
</dbReference>
<evidence type="ECO:0000313" key="1">
    <source>
        <dbReference type="EMBL" id="MDG0793993.1"/>
    </source>
</evidence>
<organism evidence="1 2">
    <name type="scientific">Cohnella ginsengisoli</name>
    <dbReference type="NCBI Taxonomy" id="425004"/>
    <lineage>
        <taxon>Bacteria</taxon>
        <taxon>Bacillati</taxon>
        <taxon>Bacillota</taxon>
        <taxon>Bacilli</taxon>
        <taxon>Bacillales</taxon>
        <taxon>Paenibacillaceae</taxon>
        <taxon>Cohnella</taxon>
    </lineage>
</organism>
<dbReference type="EMBL" id="JAPDHZ010000006">
    <property type="protein sequence ID" value="MDG0793993.1"/>
    <property type="molecule type" value="Genomic_DNA"/>
</dbReference>